<feature type="transmembrane region" description="Helical" evidence="1">
    <location>
        <begin position="39"/>
        <end position="58"/>
    </location>
</feature>
<dbReference type="AlphaFoldDB" id="A0A0R3L090"/>
<keyword evidence="1" id="KW-1133">Transmembrane helix</keyword>
<evidence type="ECO:0000313" key="3">
    <source>
        <dbReference type="Proteomes" id="UP000051913"/>
    </source>
</evidence>
<proteinExistence type="predicted"/>
<gene>
    <name evidence="2" type="ORF">CP49_12075</name>
</gene>
<keyword evidence="1" id="KW-0472">Membrane</keyword>
<keyword evidence="1" id="KW-0812">Transmembrane</keyword>
<protein>
    <submittedName>
        <fullName evidence="2">Uncharacterized protein</fullName>
    </submittedName>
</protein>
<dbReference type="STRING" id="1518501.CQ10_35730"/>
<dbReference type="EMBL" id="LLXX01000173">
    <property type="protein sequence ID" value="KRQ99324.1"/>
    <property type="molecule type" value="Genomic_DNA"/>
</dbReference>
<evidence type="ECO:0000256" key="1">
    <source>
        <dbReference type="SAM" id="Phobius"/>
    </source>
</evidence>
<evidence type="ECO:0000313" key="2">
    <source>
        <dbReference type="EMBL" id="KRQ99324.1"/>
    </source>
</evidence>
<name>A0A0R3L090_9BRAD</name>
<accession>A0A0R3L090</accession>
<organism evidence="2 3">
    <name type="scientific">Bradyrhizobium valentinum</name>
    <dbReference type="NCBI Taxonomy" id="1518501"/>
    <lineage>
        <taxon>Bacteria</taxon>
        <taxon>Pseudomonadati</taxon>
        <taxon>Pseudomonadota</taxon>
        <taxon>Alphaproteobacteria</taxon>
        <taxon>Hyphomicrobiales</taxon>
        <taxon>Nitrobacteraceae</taxon>
        <taxon>Bradyrhizobium</taxon>
    </lineage>
</organism>
<dbReference type="Proteomes" id="UP000051913">
    <property type="component" value="Unassembled WGS sequence"/>
</dbReference>
<comment type="caution">
    <text evidence="2">The sequence shown here is derived from an EMBL/GenBank/DDBJ whole genome shotgun (WGS) entry which is preliminary data.</text>
</comment>
<reference evidence="2 3" key="1">
    <citation type="submission" date="2014-03" db="EMBL/GenBank/DDBJ databases">
        <title>Bradyrhizobium valentinum sp. nov., isolated from effective nodules of Lupinus mariae-josephae, a lupine endemic of basic-lime soils in Eastern Spain.</title>
        <authorList>
            <person name="Duran D."/>
            <person name="Rey L."/>
            <person name="Navarro A."/>
            <person name="Busquets A."/>
            <person name="Imperial J."/>
            <person name="Ruiz-Argueso T."/>
        </authorList>
    </citation>
    <scope>NUCLEOTIDE SEQUENCE [LARGE SCALE GENOMIC DNA]</scope>
    <source>
        <strain evidence="2 3">LmjM3</strain>
    </source>
</reference>
<sequence>MIQASIIAVAVLSLALCWRNRHRDAGITRNEAIRRKMKIIFLALAVCSLCSMAVVHTYRHFNPPPPPIIGP</sequence>
<keyword evidence="3" id="KW-1185">Reference proteome</keyword>